<feature type="binding site" evidence="1">
    <location>
        <position position="68"/>
    </location>
    <ligand>
        <name>ATP</name>
        <dbReference type="ChEBI" id="CHEBI:30616"/>
    </ligand>
</feature>
<dbReference type="EMBL" id="BLLF01000186">
    <property type="protein sequence ID" value="GFH08814.1"/>
    <property type="molecule type" value="Genomic_DNA"/>
</dbReference>
<dbReference type="GO" id="GO:0004674">
    <property type="term" value="F:protein serine/threonine kinase activity"/>
    <property type="evidence" value="ECO:0007669"/>
    <property type="project" value="TreeGrafter"/>
</dbReference>
<keyword evidence="1" id="KW-0547">Nucleotide-binding</keyword>
<dbReference type="PANTHER" id="PTHR44329">
    <property type="entry name" value="SERINE/THREONINE-PROTEIN KINASE TNNI3K-RELATED"/>
    <property type="match status" value="1"/>
</dbReference>
<evidence type="ECO:0000313" key="4">
    <source>
        <dbReference type="Proteomes" id="UP000485058"/>
    </source>
</evidence>
<dbReference type="SUPFAM" id="SSF56112">
    <property type="entry name" value="Protein kinase-like (PK-like)"/>
    <property type="match status" value="1"/>
</dbReference>
<feature type="domain" description="Protein kinase" evidence="2">
    <location>
        <begin position="39"/>
        <end position="242"/>
    </location>
</feature>
<dbReference type="PROSITE" id="PS50011">
    <property type="entry name" value="PROTEIN_KINASE_DOM"/>
    <property type="match status" value="1"/>
</dbReference>
<dbReference type="GO" id="GO:0005524">
    <property type="term" value="F:ATP binding"/>
    <property type="evidence" value="ECO:0007669"/>
    <property type="project" value="UniProtKB-UniRule"/>
</dbReference>
<dbReference type="AlphaFoldDB" id="A0A699YPZ8"/>
<dbReference type="InterPro" id="IPR051681">
    <property type="entry name" value="Ser/Thr_Kinases-Pseudokinases"/>
</dbReference>
<reference evidence="3 4" key="1">
    <citation type="submission" date="2020-02" db="EMBL/GenBank/DDBJ databases">
        <title>Draft genome sequence of Haematococcus lacustris strain NIES-144.</title>
        <authorList>
            <person name="Morimoto D."/>
            <person name="Nakagawa S."/>
            <person name="Yoshida T."/>
            <person name="Sawayama S."/>
        </authorList>
    </citation>
    <scope>NUCLEOTIDE SEQUENCE [LARGE SCALE GENOMIC DNA]</scope>
    <source>
        <strain evidence="3 4">NIES-144</strain>
    </source>
</reference>
<dbReference type="Gene3D" id="3.30.200.20">
    <property type="entry name" value="Phosphorylase Kinase, domain 1"/>
    <property type="match status" value="1"/>
</dbReference>
<accession>A0A699YPZ8</accession>
<evidence type="ECO:0000259" key="2">
    <source>
        <dbReference type="PROSITE" id="PS50011"/>
    </source>
</evidence>
<dbReference type="Gene3D" id="1.10.510.10">
    <property type="entry name" value="Transferase(Phosphotransferase) domain 1"/>
    <property type="match status" value="1"/>
</dbReference>
<feature type="non-terminal residue" evidence="3">
    <location>
        <position position="242"/>
    </location>
</feature>
<evidence type="ECO:0000313" key="3">
    <source>
        <dbReference type="EMBL" id="GFH08814.1"/>
    </source>
</evidence>
<proteinExistence type="predicted"/>
<dbReference type="InterPro" id="IPR011009">
    <property type="entry name" value="Kinase-like_dom_sf"/>
</dbReference>
<comment type="caution">
    <text evidence="3">The sequence shown here is derived from an EMBL/GenBank/DDBJ whole genome shotgun (WGS) entry which is preliminary data.</text>
</comment>
<gene>
    <name evidence="3" type="ORF">HaLaN_03842</name>
</gene>
<keyword evidence="3" id="KW-0418">Kinase</keyword>
<protein>
    <submittedName>
        <fullName evidence="3">Protein kinase domain-containing protein</fullName>
    </submittedName>
</protein>
<evidence type="ECO:0000256" key="1">
    <source>
        <dbReference type="PROSITE-ProRule" id="PRU10141"/>
    </source>
</evidence>
<keyword evidence="3" id="KW-0808">Transferase</keyword>
<keyword evidence="4" id="KW-1185">Reference proteome</keyword>
<sequence length="242" mass="25936">MTFRHLTRLEVPGSAIVACPHSIRQLVNLQVRLDPWGLVTCGRKLGEGASGEVFIARIVATGEVLAAKIFRADVSPDGRTVEEVAIACAVDHPNLTRVRAVVALAPPAPAPATPPAAAPEPAPMLLMDLVPGQPLAAKPTSQHLLRCNHVITMVPGVMVVLALRWRPDTQFSLQQVLAIGTALSSALAYLHARCICHGDVYAHNVLWSPATAGCPGLDRITLCDFGASFSYKEGEWFWQAME</sequence>
<organism evidence="3 4">
    <name type="scientific">Haematococcus lacustris</name>
    <name type="common">Green alga</name>
    <name type="synonym">Haematococcus pluvialis</name>
    <dbReference type="NCBI Taxonomy" id="44745"/>
    <lineage>
        <taxon>Eukaryota</taxon>
        <taxon>Viridiplantae</taxon>
        <taxon>Chlorophyta</taxon>
        <taxon>core chlorophytes</taxon>
        <taxon>Chlorophyceae</taxon>
        <taxon>CS clade</taxon>
        <taxon>Chlamydomonadales</taxon>
        <taxon>Haematococcaceae</taxon>
        <taxon>Haematococcus</taxon>
    </lineage>
</organism>
<name>A0A699YPZ8_HAELA</name>
<dbReference type="InterPro" id="IPR000719">
    <property type="entry name" value="Prot_kinase_dom"/>
</dbReference>
<dbReference type="Proteomes" id="UP000485058">
    <property type="component" value="Unassembled WGS sequence"/>
</dbReference>
<dbReference type="PROSITE" id="PS00107">
    <property type="entry name" value="PROTEIN_KINASE_ATP"/>
    <property type="match status" value="1"/>
</dbReference>
<keyword evidence="1" id="KW-0067">ATP-binding</keyword>
<dbReference type="InterPro" id="IPR017441">
    <property type="entry name" value="Protein_kinase_ATP_BS"/>
</dbReference>
<dbReference type="Pfam" id="PF00069">
    <property type="entry name" value="Pkinase"/>
    <property type="match status" value="1"/>
</dbReference>
<feature type="non-terminal residue" evidence="3">
    <location>
        <position position="1"/>
    </location>
</feature>